<feature type="binding site" evidence="5">
    <location>
        <position position="199"/>
    </location>
    <ligand>
        <name>Fe cation</name>
        <dbReference type="ChEBI" id="CHEBI:24875"/>
        <note>catalytic</note>
    </ligand>
</feature>
<keyword evidence="7" id="KW-1185">Reference proteome</keyword>
<dbReference type="GO" id="GO:0046872">
    <property type="term" value="F:metal ion binding"/>
    <property type="evidence" value="ECO:0007669"/>
    <property type="project" value="UniProtKB-KW"/>
</dbReference>
<dbReference type="EMBL" id="LR593887">
    <property type="protein sequence ID" value="VTS06382.1"/>
    <property type="molecule type" value="Genomic_DNA"/>
</dbReference>
<proteinExistence type="inferred from homology"/>
<dbReference type="EMBL" id="LR586016">
    <property type="protein sequence ID" value="VIP04510.1"/>
    <property type="molecule type" value="Genomic_DNA"/>
</dbReference>
<comment type="cofactor">
    <cofactor evidence="5">
        <name>Fe(2+)</name>
        <dbReference type="ChEBI" id="CHEBI:29033"/>
    </cofactor>
    <text evidence="5">Binds 1 Fe(2+) ion per subunit.</text>
</comment>
<evidence type="ECO:0000256" key="4">
    <source>
        <dbReference type="ARBA" id="ARBA00023004"/>
    </source>
</evidence>
<dbReference type="Pfam" id="PF03055">
    <property type="entry name" value="RPE65"/>
    <property type="match status" value="1"/>
</dbReference>
<feature type="binding site" evidence="5">
    <location>
        <position position="491"/>
    </location>
    <ligand>
        <name>Fe cation</name>
        <dbReference type="ChEBI" id="CHEBI:24875"/>
        <note>catalytic</note>
    </ligand>
</feature>
<dbReference type="AlphaFoldDB" id="A0A6C2YS67"/>
<dbReference type="GO" id="GO:0016121">
    <property type="term" value="P:carotene catabolic process"/>
    <property type="evidence" value="ECO:0007669"/>
    <property type="project" value="TreeGrafter"/>
</dbReference>
<keyword evidence="3" id="KW-0560">Oxidoreductase</keyword>
<dbReference type="PANTHER" id="PTHR10543">
    <property type="entry name" value="BETA-CAROTENE DIOXYGENASE"/>
    <property type="match status" value="1"/>
</dbReference>
<organism evidence="6">
    <name type="scientific">Tuwongella immobilis</name>
    <dbReference type="NCBI Taxonomy" id="692036"/>
    <lineage>
        <taxon>Bacteria</taxon>
        <taxon>Pseudomonadati</taxon>
        <taxon>Planctomycetota</taxon>
        <taxon>Planctomycetia</taxon>
        <taxon>Gemmatales</taxon>
        <taxon>Gemmataceae</taxon>
        <taxon>Tuwongella</taxon>
    </lineage>
</organism>
<dbReference type="Proteomes" id="UP000464378">
    <property type="component" value="Chromosome"/>
</dbReference>
<dbReference type="RefSeq" id="WP_162659584.1">
    <property type="nucleotide sequence ID" value="NZ_LR593887.1"/>
</dbReference>
<evidence type="ECO:0000256" key="1">
    <source>
        <dbReference type="ARBA" id="ARBA00006787"/>
    </source>
</evidence>
<comment type="similarity">
    <text evidence="1">Belongs to the carotenoid oxygenase family.</text>
</comment>
<dbReference type="InterPro" id="IPR004294">
    <property type="entry name" value="Carotenoid_Oase"/>
</dbReference>
<gene>
    <name evidence="6" type="ORF">GMBLW1_46830</name>
</gene>
<dbReference type="PANTHER" id="PTHR10543:SF89">
    <property type="entry name" value="CAROTENOID 9,10(9',10')-CLEAVAGE DIOXYGENASE 1"/>
    <property type="match status" value="1"/>
</dbReference>
<dbReference type="PROSITE" id="PS51318">
    <property type="entry name" value="TAT"/>
    <property type="match status" value="1"/>
</dbReference>
<feature type="binding site" evidence="5">
    <location>
        <position position="247"/>
    </location>
    <ligand>
        <name>Fe cation</name>
        <dbReference type="ChEBI" id="CHEBI:24875"/>
        <note>catalytic</note>
    </ligand>
</feature>
<evidence type="ECO:0000256" key="3">
    <source>
        <dbReference type="ARBA" id="ARBA00023002"/>
    </source>
</evidence>
<evidence type="ECO:0000256" key="5">
    <source>
        <dbReference type="PIRSR" id="PIRSR604294-1"/>
    </source>
</evidence>
<keyword evidence="2 5" id="KW-0479">Metal-binding</keyword>
<sequence length="497" mass="55137">MSVSRREFLHSALLTGSLASLHPGTRLAAAGDAPKWPKNPFLQGNYAPVHEEVTRDSLDVDGEIPAELDGMFVRNGPNPQFPPIGNYHWFDGDGMLHGVRLKNGKASYRNRYIRTAGFLEESKAGKAIYGGLTDPPDVKKMISGGEMFKNVANTSLQWHHDKLLAQWEGGVPHAIAPFTLETEGRYTFGNKLKHAWTAHPKVDPHTGEMVGFGYDTRKPYVQFSVVNAAGQLIRTTPVDIPEPVMMHDFAITQNYAVFMDLPMTFALKRLVSTGSPWFFDAERESRFGLVPRQPTAPGAAPAKIRWFTAPSCFVFHVMNAWEADDSVYLIACRYNRFPGALGLGGKSSAPATPNVPKLHQWRFDLKTGKTHETALDDTGCEFPRIPESLQGCPVRYGYVGEGSDDFFDAIRKIDLKRGITTRHALPKHESCGEAVFIPHPKATSEDHGWLITYSHNLQSNRSSVIIVDARNVADKPLAVIHLPTRVPYGFHGTWIPA</sequence>
<evidence type="ECO:0000313" key="7">
    <source>
        <dbReference type="Proteomes" id="UP000464378"/>
    </source>
</evidence>
<name>A0A6C2YS67_9BACT</name>
<accession>A0A6C2YS67</accession>
<keyword evidence="4 5" id="KW-0408">Iron</keyword>
<dbReference type="KEGG" id="tim:GMBLW1_46830"/>
<protein>
    <submittedName>
        <fullName evidence="6">Uncharacterized protein</fullName>
    </submittedName>
</protein>
<evidence type="ECO:0000256" key="2">
    <source>
        <dbReference type="ARBA" id="ARBA00022723"/>
    </source>
</evidence>
<feature type="binding site" evidence="5">
    <location>
        <position position="316"/>
    </location>
    <ligand>
        <name>Fe cation</name>
        <dbReference type="ChEBI" id="CHEBI:24875"/>
        <note>catalytic</note>
    </ligand>
</feature>
<keyword evidence="6" id="KW-0223">Dioxygenase</keyword>
<reference evidence="6" key="1">
    <citation type="submission" date="2019-04" db="EMBL/GenBank/DDBJ databases">
        <authorList>
            <consortium name="Science for Life Laboratories"/>
        </authorList>
    </citation>
    <scope>NUCLEOTIDE SEQUENCE</scope>
    <source>
        <strain evidence="6">MBLW1</strain>
    </source>
</reference>
<dbReference type="InterPro" id="IPR006311">
    <property type="entry name" value="TAT_signal"/>
</dbReference>
<evidence type="ECO:0000313" key="6">
    <source>
        <dbReference type="EMBL" id="VIP04510.1"/>
    </source>
</evidence>
<dbReference type="GO" id="GO:0010436">
    <property type="term" value="F:carotenoid dioxygenase activity"/>
    <property type="evidence" value="ECO:0007669"/>
    <property type="project" value="TreeGrafter"/>
</dbReference>
<dbReference type="InParanoid" id="A0A6C2YS67"/>